<evidence type="ECO:0000256" key="1">
    <source>
        <dbReference type="SAM" id="MobiDB-lite"/>
    </source>
</evidence>
<gene>
    <name evidence="2" type="ORF">CGLO_03516</name>
</gene>
<dbReference type="EMBL" id="AMYD01000727">
    <property type="protein sequence ID" value="EQB56472.1"/>
    <property type="molecule type" value="Genomic_DNA"/>
</dbReference>
<accession>T0KLJ2</accession>
<proteinExistence type="predicted"/>
<protein>
    <submittedName>
        <fullName evidence="2">Uncharacterized protein</fullName>
    </submittedName>
</protein>
<evidence type="ECO:0000313" key="3">
    <source>
        <dbReference type="Proteomes" id="UP000015530"/>
    </source>
</evidence>
<dbReference type="AlphaFoldDB" id="T0KLJ2"/>
<organism evidence="2 3">
    <name type="scientific">Colletotrichum gloeosporioides (strain Cg-14)</name>
    <name type="common">Anthracnose fungus</name>
    <name type="synonym">Glomerella cingulata</name>
    <dbReference type="NCBI Taxonomy" id="1237896"/>
    <lineage>
        <taxon>Eukaryota</taxon>
        <taxon>Fungi</taxon>
        <taxon>Dikarya</taxon>
        <taxon>Ascomycota</taxon>
        <taxon>Pezizomycotina</taxon>
        <taxon>Sordariomycetes</taxon>
        <taxon>Hypocreomycetidae</taxon>
        <taxon>Glomerellales</taxon>
        <taxon>Glomerellaceae</taxon>
        <taxon>Colletotrichum</taxon>
        <taxon>Colletotrichum gloeosporioides species complex</taxon>
    </lineage>
</organism>
<reference evidence="3" key="1">
    <citation type="journal article" date="2013" name="Mol. Plant Microbe Interact.">
        <title>Global aspects of pacC regulation of pathogenicity genes in Colletotrichum gloeosporioides as revealed by transcriptome analysis.</title>
        <authorList>
            <person name="Alkan N."/>
            <person name="Meng X."/>
            <person name="Friedlander G."/>
            <person name="Reuveni E."/>
            <person name="Sukno S."/>
            <person name="Sherman A."/>
            <person name="Thon M."/>
            <person name="Fluhr R."/>
            <person name="Prusky D."/>
        </authorList>
    </citation>
    <scope>NUCLEOTIDE SEQUENCE [LARGE SCALE GENOMIC DNA]</scope>
    <source>
        <strain evidence="3">Cg-14</strain>
    </source>
</reference>
<dbReference type="Proteomes" id="UP000015530">
    <property type="component" value="Unassembled WGS sequence"/>
</dbReference>
<dbReference type="HOGENOM" id="CLU_2209822_0_0_1"/>
<name>T0KLJ2_COLGC</name>
<sequence>MSPSHDIFDVRPIKVVSLPDHVHEEENNRDLQNQRRLTEGEHERWMHCVNMEGGKERWQNRTPESNARPHGWLVISFPKPPRPGITDVESAQYEVQDNSGLCKRLRK</sequence>
<feature type="region of interest" description="Disordered" evidence="1">
    <location>
        <begin position="56"/>
        <end position="75"/>
    </location>
</feature>
<comment type="caution">
    <text evidence="2">The sequence shown here is derived from an EMBL/GenBank/DDBJ whole genome shotgun (WGS) entry which is preliminary data.</text>
</comment>
<evidence type="ECO:0000313" key="2">
    <source>
        <dbReference type="EMBL" id="EQB56472.1"/>
    </source>
</evidence>